<accession>A0A1Y3GAM6</accession>
<comment type="caution">
    <text evidence="2">The sequence shown here is derived from an EMBL/GenBank/DDBJ whole genome shotgun (WGS) entry which is preliminary data.</text>
</comment>
<feature type="region of interest" description="Disordered" evidence="1">
    <location>
        <begin position="1"/>
        <end position="71"/>
    </location>
</feature>
<gene>
    <name evidence="2" type="ORF">AMET1_1430</name>
</gene>
<name>A0A1Y3GAM6_9EURY</name>
<dbReference type="InterPro" id="IPR035205">
    <property type="entry name" value="DUF5320"/>
</dbReference>
<reference evidence="2 3" key="1">
    <citation type="submission" date="2016-12" db="EMBL/GenBank/DDBJ databases">
        <title>Discovery of methanogenic haloarchaea.</title>
        <authorList>
            <person name="Sorokin D.Y."/>
            <person name="Makarova K.S."/>
            <person name="Abbas B."/>
            <person name="Ferrer M."/>
            <person name="Golyshin P.N."/>
        </authorList>
    </citation>
    <scope>NUCLEOTIDE SEQUENCE [LARGE SCALE GENOMIC DNA]</scope>
    <source>
        <strain evidence="2">AMET1</strain>
    </source>
</reference>
<proteinExistence type="predicted"/>
<evidence type="ECO:0000256" key="1">
    <source>
        <dbReference type="SAM" id="MobiDB-lite"/>
    </source>
</evidence>
<dbReference type="Proteomes" id="UP000195137">
    <property type="component" value="Unassembled WGS sequence"/>
</dbReference>
<protein>
    <submittedName>
        <fullName evidence="2">Uncharacterized protein</fullName>
    </submittedName>
</protein>
<feature type="compositionally biased region" description="Basic residues" evidence="1">
    <location>
        <begin position="35"/>
        <end position="44"/>
    </location>
</feature>
<dbReference type="AlphaFoldDB" id="A0A1Y3GAM6"/>
<dbReference type="EMBL" id="MRZU01000004">
    <property type="protein sequence ID" value="OUJ18511.1"/>
    <property type="molecule type" value="Genomic_DNA"/>
</dbReference>
<organism evidence="2 3">
    <name type="scientific">Methanonatronarchaeum thermophilum</name>
    <dbReference type="NCBI Taxonomy" id="1927129"/>
    <lineage>
        <taxon>Archaea</taxon>
        <taxon>Methanobacteriati</taxon>
        <taxon>Methanobacteriota</taxon>
        <taxon>Methanonatronarchaeia</taxon>
        <taxon>Methanonatronarchaeales</taxon>
        <taxon>Methanonatronarchaeaceae</taxon>
        <taxon>Methanonatronarchaeum</taxon>
    </lineage>
</organism>
<sequence>MPTRNKTGPYGKGPATGKDLGNCIKTQEPQPRLCQRNRHRRKPRINQGPINNHQNTRRINRQPENNQNIKKRIKWLENQKTKLQNEINRLKQKLKQE</sequence>
<evidence type="ECO:0000313" key="2">
    <source>
        <dbReference type="EMBL" id="OUJ18511.1"/>
    </source>
</evidence>
<dbReference type="RefSeq" id="WP_086637779.1">
    <property type="nucleotide sequence ID" value="NZ_MRZU01000004.1"/>
</dbReference>
<dbReference type="Pfam" id="PF17253">
    <property type="entry name" value="DUF5320"/>
    <property type="match status" value="1"/>
</dbReference>
<keyword evidence="3" id="KW-1185">Reference proteome</keyword>
<evidence type="ECO:0000313" key="3">
    <source>
        <dbReference type="Proteomes" id="UP000195137"/>
    </source>
</evidence>